<name>A0A557QLW3_9RHOO</name>
<dbReference type="EMBL" id="VMNK01000014">
    <property type="protein sequence ID" value="TVO53893.1"/>
    <property type="molecule type" value="Genomic_DNA"/>
</dbReference>
<dbReference type="NCBIfam" id="TIGR03533">
    <property type="entry name" value="L3_gln_methyl"/>
    <property type="match status" value="1"/>
</dbReference>
<dbReference type="AlphaFoldDB" id="A0A557QLW3"/>
<dbReference type="GO" id="GO:0003676">
    <property type="term" value="F:nucleic acid binding"/>
    <property type="evidence" value="ECO:0007669"/>
    <property type="project" value="InterPro"/>
</dbReference>
<evidence type="ECO:0000313" key="7">
    <source>
        <dbReference type="Proteomes" id="UP000319502"/>
    </source>
</evidence>
<organism evidence="6 7">
    <name type="scientific">Denitromonas halophila</name>
    <dbReference type="NCBI Taxonomy" id="1629404"/>
    <lineage>
        <taxon>Bacteria</taxon>
        <taxon>Pseudomonadati</taxon>
        <taxon>Pseudomonadota</taxon>
        <taxon>Betaproteobacteria</taxon>
        <taxon>Rhodocyclales</taxon>
        <taxon>Zoogloeaceae</taxon>
        <taxon>Denitromonas</taxon>
    </lineage>
</organism>
<comment type="caution">
    <text evidence="6">The sequence shown here is derived from an EMBL/GenBank/DDBJ whole genome shotgun (WGS) entry which is preliminary data.</text>
</comment>
<protein>
    <recommendedName>
        <fullName evidence="4">Ribosomal protein uL3 glutamine methyltransferase</fullName>
        <shortName evidence="4">uL3 MTase</shortName>
        <ecNumber evidence="4">2.1.1.298</ecNumber>
    </recommendedName>
    <alternativeName>
        <fullName evidence="4">N5-glutamine methyltransferase PrmB</fullName>
    </alternativeName>
</protein>
<keyword evidence="6" id="KW-0689">Ribosomal protein</keyword>
<dbReference type="GO" id="GO:0036009">
    <property type="term" value="F:protein-glutamine N-methyltransferase activity"/>
    <property type="evidence" value="ECO:0007669"/>
    <property type="project" value="UniProtKB-UniRule"/>
</dbReference>
<dbReference type="GO" id="GO:0005829">
    <property type="term" value="C:cytosol"/>
    <property type="evidence" value="ECO:0007669"/>
    <property type="project" value="TreeGrafter"/>
</dbReference>
<accession>A0A557QLW3</accession>
<dbReference type="CDD" id="cd02440">
    <property type="entry name" value="AdoMet_MTases"/>
    <property type="match status" value="1"/>
</dbReference>
<gene>
    <name evidence="4 6" type="primary">prmB</name>
    <name evidence="6" type="ORF">FHP91_13985</name>
</gene>
<comment type="similarity">
    <text evidence="4">Belongs to the protein N5-glutamine methyltransferase family. PrmB subfamily.</text>
</comment>
<dbReference type="PIRSF" id="PIRSF037167">
    <property type="entry name" value="Mtase_YfcB_prd"/>
    <property type="match status" value="1"/>
</dbReference>
<keyword evidence="7" id="KW-1185">Reference proteome</keyword>
<dbReference type="EC" id="2.1.1.298" evidence="4"/>
<reference evidence="6 7" key="1">
    <citation type="submission" date="2019-07" db="EMBL/GenBank/DDBJ databases">
        <title>The pathways for chlorine oxyanion respiration interact through the shared metabolite chlorate.</title>
        <authorList>
            <person name="Barnum T.P."/>
            <person name="Cheng Y."/>
            <person name="Hill K.A."/>
            <person name="Lucas L.N."/>
            <person name="Carlson H.K."/>
            <person name="Coates J.D."/>
        </authorList>
    </citation>
    <scope>NUCLEOTIDE SEQUENCE [LARGE SCALE GENOMIC DNA]</scope>
    <source>
        <strain evidence="6 7">SFB-3</strain>
    </source>
</reference>
<evidence type="ECO:0000256" key="3">
    <source>
        <dbReference type="ARBA" id="ARBA00022691"/>
    </source>
</evidence>
<dbReference type="Pfam" id="PF05175">
    <property type="entry name" value="MTS"/>
    <property type="match status" value="1"/>
</dbReference>
<dbReference type="Gene3D" id="1.10.8.10">
    <property type="entry name" value="DNA helicase RuvA subunit, C-terminal domain"/>
    <property type="match status" value="1"/>
</dbReference>
<dbReference type="OrthoDB" id="9800643at2"/>
<dbReference type="PANTHER" id="PTHR47806">
    <property type="entry name" value="50S RIBOSOMAL PROTEIN L3 GLUTAMINE METHYLTRANSFERASE"/>
    <property type="match status" value="1"/>
</dbReference>
<proteinExistence type="inferred from homology"/>
<dbReference type="InterPro" id="IPR002052">
    <property type="entry name" value="DNA_methylase_N6_adenine_CS"/>
</dbReference>
<dbReference type="PROSITE" id="PS00092">
    <property type="entry name" value="N6_MTASE"/>
    <property type="match status" value="1"/>
</dbReference>
<evidence type="ECO:0000259" key="5">
    <source>
        <dbReference type="Pfam" id="PF05175"/>
    </source>
</evidence>
<dbReference type="InterPro" id="IPR007848">
    <property type="entry name" value="Small_mtfrase_dom"/>
</dbReference>
<dbReference type="NCBIfam" id="TIGR00536">
    <property type="entry name" value="hemK_fam"/>
    <property type="match status" value="1"/>
</dbReference>
<keyword evidence="2 4" id="KW-0808">Transferase</keyword>
<keyword evidence="6" id="KW-0687">Ribonucleoprotein</keyword>
<dbReference type="InterPro" id="IPR004556">
    <property type="entry name" value="HemK-like"/>
</dbReference>
<dbReference type="RefSeq" id="WP_144310179.1">
    <property type="nucleotide sequence ID" value="NZ_VMNK01000014.1"/>
</dbReference>
<keyword evidence="3 4" id="KW-0949">S-adenosyl-L-methionine</keyword>
<dbReference type="InterPro" id="IPR017127">
    <property type="entry name" value="Ribosome_uL3_MTase"/>
</dbReference>
<sequence length="310" mass="34369">MSHDEHDHDHEDHDHSGPLVELVTLRDWLRYAVTRFNRAQLFFGHGTDNAWDEAVYLMLHTLALPLDRLEPFMDACIPLDERETLLEIIDRRVESRMPAAYLTGEAWLAGYRFKVDPRVIVPRSYFAALLADGLSPWIDDPETVTRVADVCTGSGCLAIMMAHTFPNAEVDAVDLSADALAVATDNVADYGLEAQVHLHQGDALAPLAGQRYDLILSNPPYVTAEAMAALPAEYLHEPEMALAAGDDGLDVVRSLIAQARAHLNPGGLLMVEVGHNRHLVEAAFPDLPLTWLSDDHAEDMVFLLREDELP</sequence>
<evidence type="ECO:0000256" key="2">
    <source>
        <dbReference type="ARBA" id="ARBA00022679"/>
    </source>
</evidence>
<comment type="function">
    <text evidence="4">Methylates ribosomal protein uL3 on a specific glutamine residue.</text>
</comment>
<dbReference type="HAMAP" id="MF_02125">
    <property type="entry name" value="L3_methyltr_PrmB"/>
    <property type="match status" value="1"/>
</dbReference>
<evidence type="ECO:0000313" key="6">
    <source>
        <dbReference type="EMBL" id="TVO53893.1"/>
    </source>
</evidence>
<dbReference type="GO" id="GO:0005840">
    <property type="term" value="C:ribosome"/>
    <property type="evidence" value="ECO:0007669"/>
    <property type="project" value="UniProtKB-KW"/>
</dbReference>
<dbReference type="Gene3D" id="3.40.50.150">
    <property type="entry name" value="Vaccinia Virus protein VP39"/>
    <property type="match status" value="1"/>
</dbReference>
<keyword evidence="1 4" id="KW-0489">Methyltransferase</keyword>
<dbReference type="PANTHER" id="PTHR47806:SF1">
    <property type="entry name" value="RIBOSOMAL PROTEIN UL3 GLUTAMINE METHYLTRANSFERASE"/>
    <property type="match status" value="1"/>
</dbReference>
<comment type="catalytic activity">
    <reaction evidence="4">
        <text>L-glutaminyl-[ribosomal protein uL3] + S-adenosyl-L-methionine = N(5)-methyl-L-glutaminyl-[ribosomal protein uL3] + S-adenosyl-L-homocysteine + H(+)</text>
        <dbReference type="Rhea" id="RHEA:45020"/>
        <dbReference type="Rhea" id="RHEA-COMP:11063"/>
        <dbReference type="Rhea" id="RHEA-COMP:11064"/>
        <dbReference type="ChEBI" id="CHEBI:15378"/>
        <dbReference type="ChEBI" id="CHEBI:30011"/>
        <dbReference type="ChEBI" id="CHEBI:57856"/>
        <dbReference type="ChEBI" id="CHEBI:59789"/>
        <dbReference type="ChEBI" id="CHEBI:61891"/>
        <dbReference type="EC" id="2.1.1.298"/>
    </reaction>
</comment>
<evidence type="ECO:0000256" key="4">
    <source>
        <dbReference type="HAMAP-Rule" id="MF_02125"/>
    </source>
</evidence>
<evidence type="ECO:0000256" key="1">
    <source>
        <dbReference type="ARBA" id="ARBA00022603"/>
    </source>
</evidence>
<dbReference type="InterPro" id="IPR029063">
    <property type="entry name" value="SAM-dependent_MTases_sf"/>
</dbReference>
<feature type="domain" description="Methyltransferase small" evidence="5">
    <location>
        <begin position="143"/>
        <end position="227"/>
    </location>
</feature>
<dbReference type="SUPFAM" id="SSF53335">
    <property type="entry name" value="S-adenosyl-L-methionine-dependent methyltransferases"/>
    <property type="match status" value="1"/>
</dbReference>
<dbReference type="Proteomes" id="UP000319502">
    <property type="component" value="Unassembled WGS sequence"/>
</dbReference>
<dbReference type="GO" id="GO:0032259">
    <property type="term" value="P:methylation"/>
    <property type="evidence" value="ECO:0007669"/>
    <property type="project" value="UniProtKB-KW"/>
</dbReference>